<comment type="caution">
    <text evidence="1">The sequence shown here is derived from an EMBL/GenBank/DDBJ whole genome shotgun (WGS) entry which is preliminary data.</text>
</comment>
<organism evidence="1 2">
    <name type="scientific">Catharanthus roseus</name>
    <name type="common">Madagascar periwinkle</name>
    <name type="synonym">Vinca rosea</name>
    <dbReference type="NCBI Taxonomy" id="4058"/>
    <lineage>
        <taxon>Eukaryota</taxon>
        <taxon>Viridiplantae</taxon>
        <taxon>Streptophyta</taxon>
        <taxon>Embryophyta</taxon>
        <taxon>Tracheophyta</taxon>
        <taxon>Spermatophyta</taxon>
        <taxon>Magnoliopsida</taxon>
        <taxon>eudicotyledons</taxon>
        <taxon>Gunneridae</taxon>
        <taxon>Pentapetalae</taxon>
        <taxon>asterids</taxon>
        <taxon>lamiids</taxon>
        <taxon>Gentianales</taxon>
        <taxon>Apocynaceae</taxon>
        <taxon>Rauvolfioideae</taxon>
        <taxon>Vinceae</taxon>
        <taxon>Catharanthinae</taxon>
        <taxon>Catharanthus</taxon>
    </lineage>
</organism>
<name>A0ACC0A2F1_CATRO</name>
<sequence length="1864" mass="212058">MSNNPMVDLIEEVVMDNGIIQVTISNPDGIVTGITYNGIDNLLEVLNDEANRGYWDLVWSPAGTTGTTGTFERIKGTSFKVIVENEEQVELSFSRTWDISLKGKLAPLNIDKRFIMLRGSSGFYSYGIYEHLEGWPGFNLDETRIAFKLRKDKQRLMPLPDDRLPGRGQPLAYPEAVLLLDPIEPEFKGEVDDKYQYSCEDKDLKVHGWISMDPPMPVGFWQITPSNEFRSAGPLKQNLTSHVGPTNLAMFISAHYGGEDLVPKFGEGEAWKKVFGPIFMYFNFVSQGEDPLLLWEDAKEQMMVEVEKWPYSFPASEEFQKLEGRGNVFGRLLVRDRLISKDFKVASGAYVGLAPPGDVGSWQIEVKNYQFWTRVNVDGYFTIKNVRPGNYNLYAWVPGFIGDYKAQLIITITPGSEIDMGNLEFEAPRDGPTIWEIGFPDRSAREFYIPDPNPKYINKLFLNHPDRFRQYGLWERYAELYPEDDLIYTIGESEYKKDWFFAHVTRKKDEKTYEATTWQIKFNLEEIKNIGGNYKLRLALASANQAILEVRVNDPKAETPVFSSGLIGKDNAIARHGIHGLYWLFNVDILRTYKKFEAMAAKAVTLKIQQDHVDIDNGIVQITLTNPGGLLKGIKYGGIDNLLELHNQDLNGGIEGTSFKVIVENEDQVELSFIRTWSSSVQGEQAPLSIDKRFIVLRGFSGFYSYAIFEHLKDMPGFNLNTTRIAFMLNKDKFHYMAVSDTRQRFMPQAEDRLPGRCQQLAYPEAVLLVNPIETQFKGEVDDKYQYSCENKDNQVHGWMSFDPPVGFWQITPSNEFRTGGPLKQDLTSHVNPTTLAIFITSHYAGEDLIVKFESGEEWKKVLGPVCIYLNSGQEGTTSSFLWDNAKEQMNKEVQSWPYAFPTSPDFPKSDQRGKVSGKLVVQERYISKDNITAAAAYVGLATPGNEGSWQRECKGYQFWSVADKDGNFAINNIRPGNYNLYAWVPGFIGDYKYDAEIMINAGLNSKAGSDVQVGELVFEPPRDGPTLWEIGIPDRSAAEFFVPDPKYFNHLYVDQDRFRQYGLWERYTDLYPNEDLVYKVDTSDYKKDWFYAHVTRKIGENKYKSTTWQIKFKIEKVEQEKPYKLRIALASAQRSDLQVRVNDAAADPPLFSSGVIGADNAIARHGIHGLYWLFNIDLPGSKLLQGENTIFLTQANSTSPFQGALKLQVQDNQVVIDNGLLQLTLTKPEGLIIGIKYGGIDNLVELKNPSLNGGFWDLNWSEAGSSGTRGKFDTIDGTNFEVIVENEDQIEVSFKRIWNPSLQGEHAPLSIDKRFIMLRGCSGFYSYAIYEHREDMAAFNLNETRIAFMLSIQKFRYMAVSDERQRKMPLPDDRIPPRGKELAFPEAVLLVDPVEPEFKGEVDDKYQYSCENKDNKVHGFICFEPPVGFWQICPSNEFRTGGPTKQDLTSHVNPTTLAMFVSTHYGGEDLVIKFGKGEAWKKVFGPVFIYLNSTSDGTNAASLLWGDAKTQMEEEVEKWPYGFPASQDFPRADERGCVYGRLLVQDIYVSNEDIPADSAYIGLAPPGQVGSFQTENKGYQFWTKSDNKGRFSITNVRAGTYNIYAWVPGFIGDYRNESTITITSGCKIELDNLVFKPPRQGPTLWEIGYPDRTAAQFYIPDPNPLYINNLYKHLPAHRFRQYGLWERYDDLYKDGDLVYTVGTNSYEKDWFYAHVNRKKGDNTFESTTWKIKFKINNLNRNGIYKLRIALSSAHKADLQVRVNDEEANKKPAKFRTGIIGSDNAIARHGIHGLYWLFNIDIKGDELVEEEMNTIYLTQATNTSPLQGFMYDFIRLEAPPSSAHLPNPTSPDKLLKIPTYNSSS</sequence>
<keyword evidence="2" id="KW-1185">Reference proteome</keyword>
<protein>
    <submittedName>
        <fullName evidence="1">Uncharacterized protein</fullName>
    </submittedName>
</protein>
<accession>A0ACC0A2F1</accession>
<evidence type="ECO:0000313" key="1">
    <source>
        <dbReference type="EMBL" id="KAI5655063.1"/>
    </source>
</evidence>
<gene>
    <name evidence="1" type="ORF">M9H77_32250</name>
</gene>
<dbReference type="Proteomes" id="UP001060085">
    <property type="component" value="Linkage Group LG07"/>
</dbReference>
<dbReference type="EMBL" id="CM044707">
    <property type="protein sequence ID" value="KAI5655063.1"/>
    <property type="molecule type" value="Genomic_DNA"/>
</dbReference>
<reference evidence="2" key="1">
    <citation type="journal article" date="2023" name="Nat. Plants">
        <title>Single-cell RNA sequencing provides a high-resolution roadmap for understanding the multicellular compartmentation of specialized metabolism.</title>
        <authorList>
            <person name="Sun S."/>
            <person name="Shen X."/>
            <person name="Li Y."/>
            <person name="Li Y."/>
            <person name="Wang S."/>
            <person name="Li R."/>
            <person name="Zhang H."/>
            <person name="Shen G."/>
            <person name="Guo B."/>
            <person name="Wei J."/>
            <person name="Xu J."/>
            <person name="St-Pierre B."/>
            <person name="Chen S."/>
            <person name="Sun C."/>
        </authorList>
    </citation>
    <scope>NUCLEOTIDE SEQUENCE [LARGE SCALE GENOMIC DNA]</scope>
</reference>
<evidence type="ECO:0000313" key="2">
    <source>
        <dbReference type="Proteomes" id="UP001060085"/>
    </source>
</evidence>
<proteinExistence type="predicted"/>